<keyword evidence="3" id="KW-1185">Reference proteome</keyword>
<evidence type="ECO:0000313" key="3">
    <source>
        <dbReference type="Proteomes" id="UP000543836"/>
    </source>
</evidence>
<protein>
    <recommendedName>
        <fullName evidence="4">General stress protein 17M-like domain-containing protein</fullName>
    </recommendedName>
</protein>
<dbReference type="PANTHER" id="PTHR36109:SF2">
    <property type="entry name" value="MEMBRANE PROTEIN"/>
    <property type="match status" value="1"/>
</dbReference>
<dbReference type="Proteomes" id="UP000543836">
    <property type="component" value="Unassembled WGS sequence"/>
</dbReference>
<sequence length="201" mass="20325">MATVTGLFDQRGDAERAVEQLEDAGISSDNISIVSRTGEGRKVEEQGNKAAEGAGAGAGVGAVAGGAGGLLAGLGMLAIPGVGPVVAAGWLVAALAGAAGGAVVGGAAGGIVGALIKSGVPEEDANVYAESVRRGSSLVVARVDDDEIATANQILDRLPRVNIRERRALYAGQGWQRFDDTLDPYDDADVDSRPYTPPPRF</sequence>
<dbReference type="GeneID" id="32526140"/>
<dbReference type="RefSeq" id="WP_028754257.1">
    <property type="nucleotide sequence ID" value="NZ_JACIIG010000016.1"/>
</dbReference>
<evidence type="ECO:0008006" key="4">
    <source>
        <dbReference type="Google" id="ProtNLM"/>
    </source>
</evidence>
<gene>
    <name evidence="2" type="ORF">GGE60_004909</name>
</gene>
<dbReference type="OrthoDB" id="8455189at2"/>
<evidence type="ECO:0000313" key="2">
    <source>
        <dbReference type="EMBL" id="MBB4570752.1"/>
    </source>
</evidence>
<comment type="caution">
    <text evidence="2">The sequence shown here is derived from an EMBL/GenBank/DDBJ whole genome shotgun (WGS) entry which is preliminary data.</text>
</comment>
<organism evidence="2 3">
    <name type="scientific">Rhizobium leucaenae</name>
    <dbReference type="NCBI Taxonomy" id="29450"/>
    <lineage>
        <taxon>Bacteria</taxon>
        <taxon>Pseudomonadati</taxon>
        <taxon>Pseudomonadota</taxon>
        <taxon>Alphaproteobacteria</taxon>
        <taxon>Hyphomicrobiales</taxon>
        <taxon>Rhizobiaceae</taxon>
        <taxon>Rhizobium/Agrobacterium group</taxon>
        <taxon>Rhizobium</taxon>
    </lineage>
</organism>
<dbReference type="EMBL" id="JACIIG010000016">
    <property type="protein sequence ID" value="MBB4570752.1"/>
    <property type="molecule type" value="Genomic_DNA"/>
</dbReference>
<proteinExistence type="predicted"/>
<dbReference type="InterPro" id="IPR052948">
    <property type="entry name" value="Low_temp-induced_all0457"/>
</dbReference>
<name>A0A7W7EMQ6_9HYPH</name>
<reference evidence="2 3" key="1">
    <citation type="submission" date="2020-08" db="EMBL/GenBank/DDBJ databases">
        <title>Genomic Encyclopedia of Type Strains, Phase IV (KMG-V): Genome sequencing to study the core and pangenomes of soil and plant-associated prokaryotes.</title>
        <authorList>
            <person name="Whitman W."/>
        </authorList>
    </citation>
    <scope>NUCLEOTIDE SEQUENCE [LARGE SCALE GENOMIC DNA]</scope>
    <source>
        <strain evidence="2 3">SEMIA 492</strain>
    </source>
</reference>
<dbReference type="PANTHER" id="PTHR36109">
    <property type="entry name" value="MEMBRANE PROTEIN-RELATED"/>
    <property type="match status" value="1"/>
</dbReference>
<evidence type="ECO:0000256" key="1">
    <source>
        <dbReference type="SAM" id="MobiDB-lite"/>
    </source>
</evidence>
<accession>A0A7W7EMQ6</accession>
<dbReference type="AlphaFoldDB" id="A0A7W7EMQ6"/>
<feature type="region of interest" description="Disordered" evidence="1">
    <location>
        <begin position="181"/>
        <end position="201"/>
    </location>
</feature>